<evidence type="ECO:0000313" key="2">
    <source>
        <dbReference type="EMBL" id="QJI03577.1"/>
    </source>
</evidence>
<gene>
    <name evidence="1" type="ORF">TM448A02833_0008</name>
    <name evidence="2" type="ORF">TM448B04678_0008</name>
</gene>
<reference evidence="1" key="1">
    <citation type="submission" date="2020-03" db="EMBL/GenBank/DDBJ databases">
        <title>The deep terrestrial virosphere.</title>
        <authorList>
            <person name="Holmfeldt K."/>
            <person name="Nilsson E."/>
            <person name="Simone D."/>
            <person name="Lopez-Fernandez M."/>
            <person name="Wu X."/>
            <person name="de Brujin I."/>
            <person name="Lundin D."/>
            <person name="Andersson A."/>
            <person name="Bertilsson S."/>
            <person name="Dopson M."/>
        </authorList>
    </citation>
    <scope>NUCLEOTIDE SEQUENCE</scope>
    <source>
        <strain evidence="1">TM448A02833</strain>
        <strain evidence="2">TM448B04678</strain>
    </source>
</reference>
<sequence length="61" mass="7452">MWPFRGSEFQWPNGFGNKPCICECGHKLEDNEVTFMWESWCKVKCIKCGRRKMWHSKYNYI</sequence>
<dbReference type="EMBL" id="MT145100">
    <property type="protein sequence ID" value="QJI03577.1"/>
    <property type="molecule type" value="Genomic_DNA"/>
</dbReference>
<organism evidence="1">
    <name type="scientific">viral metagenome</name>
    <dbReference type="NCBI Taxonomy" id="1070528"/>
    <lineage>
        <taxon>unclassified sequences</taxon>
        <taxon>metagenomes</taxon>
        <taxon>organismal metagenomes</taxon>
    </lineage>
</organism>
<protein>
    <submittedName>
        <fullName evidence="1">Uncharacterized protein</fullName>
    </submittedName>
</protein>
<accession>A0A6H1ZXE6</accession>
<dbReference type="EMBL" id="MT144353">
    <property type="protein sequence ID" value="QJA52606.1"/>
    <property type="molecule type" value="Genomic_DNA"/>
</dbReference>
<name>A0A6H1ZXE6_9ZZZZ</name>
<evidence type="ECO:0000313" key="1">
    <source>
        <dbReference type="EMBL" id="QJA52606.1"/>
    </source>
</evidence>
<dbReference type="AlphaFoldDB" id="A0A6H1ZXE6"/>
<proteinExistence type="predicted"/>